<dbReference type="Proteomes" id="UP000295008">
    <property type="component" value="Unassembled WGS sequence"/>
</dbReference>
<dbReference type="PANTHER" id="PTHR30002:SF4">
    <property type="entry name" value="EPOXYQUEUOSINE REDUCTASE"/>
    <property type="match status" value="1"/>
</dbReference>
<evidence type="ECO:0000313" key="7">
    <source>
        <dbReference type="Proteomes" id="UP000295008"/>
    </source>
</evidence>
<dbReference type="InterPro" id="IPR017900">
    <property type="entry name" value="4Fe4S_Fe_S_CS"/>
</dbReference>
<dbReference type="AlphaFoldDB" id="A0A4R1R308"/>
<dbReference type="GO" id="GO:0052693">
    <property type="term" value="F:epoxyqueuosine reductase activity"/>
    <property type="evidence" value="ECO:0007669"/>
    <property type="project" value="TreeGrafter"/>
</dbReference>
<dbReference type="GO" id="GO:0051539">
    <property type="term" value="F:4 iron, 4 sulfur cluster binding"/>
    <property type="evidence" value="ECO:0007669"/>
    <property type="project" value="UniProtKB-KW"/>
</dbReference>
<dbReference type="GO" id="GO:0046872">
    <property type="term" value="F:metal ion binding"/>
    <property type="evidence" value="ECO:0007669"/>
    <property type="project" value="UniProtKB-KW"/>
</dbReference>
<evidence type="ECO:0000313" key="6">
    <source>
        <dbReference type="EMBL" id="TCL59738.1"/>
    </source>
</evidence>
<gene>
    <name evidence="6" type="ORF">EDC14_103831</name>
</gene>
<dbReference type="PANTHER" id="PTHR30002">
    <property type="entry name" value="EPOXYQUEUOSINE REDUCTASE"/>
    <property type="match status" value="1"/>
</dbReference>
<dbReference type="RefSeq" id="WP_132016502.1">
    <property type="nucleotide sequence ID" value="NZ_SLUN01000038.1"/>
</dbReference>
<dbReference type="InterPro" id="IPR017896">
    <property type="entry name" value="4Fe4S_Fe-S-bd"/>
</dbReference>
<keyword evidence="7" id="KW-1185">Reference proteome</keyword>
<protein>
    <submittedName>
        <fullName evidence="6">Epoxyqueuosine reductase</fullName>
    </submittedName>
</protein>
<dbReference type="EMBL" id="SLUN01000038">
    <property type="protein sequence ID" value="TCL59738.1"/>
    <property type="molecule type" value="Genomic_DNA"/>
</dbReference>
<evidence type="ECO:0000256" key="4">
    <source>
        <dbReference type="ARBA" id="ARBA00023014"/>
    </source>
</evidence>
<keyword evidence="1" id="KW-0004">4Fe-4S</keyword>
<evidence type="ECO:0000256" key="1">
    <source>
        <dbReference type="ARBA" id="ARBA00022485"/>
    </source>
</evidence>
<keyword evidence="3" id="KW-0408">Iron</keyword>
<evidence type="ECO:0000259" key="5">
    <source>
        <dbReference type="PROSITE" id="PS51379"/>
    </source>
</evidence>
<evidence type="ECO:0000256" key="2">
    <source>
        <dbReference type="ARBA" id="ARBA00022723"/>
    </source>
</evidence>
<dbReference type="OrthoDB" id="1795896at2"/>
<keyword evidence="2" id="KW-0479">Metal-binding</keyword>
<organism evidence="6 7">
    <name type="scientific">Hydrogenispora ethanolica</name>
    <dbReference type="NCBI Taxonomy" id="1082276"/>
    <lineage>
        <taxon>Bacteria</taxon>
        <taxon>Bacillati</taxon>
        <taxon>Bacillota</taxon>
        <taxon>Hydrogenispora</taxon>
    </lineage>
</organism>
<sequence>MKPASKALSNEVSFIAKNNGAVLIGTTPIYCVEKAIVIGTPFHENWHLSYFFSEARRIREEYRIAKPLLNGIRELLTSEGFTVQKKTPLSIYGDFRPLAVAAGLGHYGRNGLVINKDYSSGLIFSAIFTNAPVEFEAEPDILNCADCELCVRLCPANALAEGRLNYKKCLPYSLRGCSQCMKACGYAVNEIV</sequence>
<evidence type="ECO:0000256" key="3">
    <source>
        <dbReference type="ARBA" id="ARBA00023004"/>
    </source>
</evidence>
<proteinExistence type="predicted"/>
<dbReference type="PROSITE" id="PS00198">
    <property type="entry name" value="4FE4S_FER_1"/>
    <property type="match status" value="1"/>
</dbReference>
<reference evidence="6 7" key="1">
    <citation type="submission" date="2019-03" db="EMBL/GenBank/DDBJ databases">
        <title>Genomic Encyclopedia of Type Strains, Phase IV (KMG-IV): sequencing the most valuable type-strain genomes for metagenomic binning, comparative biology and taxonomic classification.</title>
        <authorList>
            <person name="Goeker M."/>
        </authorList>
    </citation>
    <scope>NUCLEOTIDE SEQUENCE [LARGE SCALE GENOMIC DNA]</scope>
    <source>
        <strain evidence="6 7">LX-B</strain>
    </source>
</reference>
<dbReference type="PROSITE" id="PS51379">
    <property type="entry name" value="4FE4S_FER_2"/>
    <property type="match status" value="1"/>
</dbReference>
<dbReference type="SUPFAM" id="SSF54862">
    <property type="entry name" value="4Fe-4S ferredoxins"/>
    <property type="match status" value="1"/>
</dbReference>
<comment type="caution">
    <text evidence="6">The sequence shown here is derived from an EMBL/GenBank/DDBJ whole genome shotgun (WGS) entry which is preliminary data.</text>
</comment>
<accession>A0A4R1R308</accession>
<keyword evidence="4" id="KW-0411">Iron-sulfur</keyword>
<dbReference type="GO" id="GO:0008616">
    <property type="term" value="P:tRNA queuosine(34) biosynthetic process"/>
    <property type="evidence" value="ECO:0007669"/>
    <property type="project" value="InterPro"/>
</dbReference>
<feature type="domain" description="4Fe-4S ferredoxin-type" evidence="5">
    <location>
        <begin position="135"/>
        <end position="164"/>
    </location>
</feature>
<dbReference type="InterPro" id="IPR004453">
    <property type="entry name" value="QueG"/>
</dbReference>
<name>A0A4R1R308_HYDET</name>